<comment type="catalytic activity">
    <reaction evidence="9">
        <text>glycyl-[protein] + reduced [flavodoxin] + S-adenosyl-L-methionine = glycin-2-yl radical-[protein] + semiquinone [flavodoxin] + 5'-deoxyadenosine + L-methionine + H(+)</text>
        <dbReference type="Rhea" id="RHEA:61976"/>
        <dbReference type="Rhea" id="RHEA-COMP:10622"/>
        <dbReference type="Rhea" id="RHEA-COMP:14480"/>
        <dbReference type="Rhea" id="RHEA-COMP:15993"/>
        <dbReference type="Rhea" id="RHEA-COMP:15994"/>
        <dbReference type="ChEBI" id="CHEBI:15378"/>
        <dbReference type="ChEBI" id="CHEBI:17319"/>
        <dbReference type="ChEBI" id="CHEBI:29947"/>
        <dbReference type="ChEBI" id="CHEBI:32722"/>
        <dbReference type="ChEBI" id="CHEBI:57618"/>
        <dbReference type="ChEBI" id="CHEBI:57844"/>
        <dbReference type="ChEBI" id="CHEBI:59789"/>
        <dbReference type="ChEBI" id="CHEBI:140311"/>
    </reaction>
</comment>
<dbReference type="GO" id="GO:0046872">
    <property type="term" value="F:metal ion binding"/>
    <property type="evidence" value="ECO:0007669"/>
    <property type="project" value="UniProtKB-KW"/>
</dbReference>
<dbReference type="AlphaFoldDB" id="A0A239IRZ4"/>
<dbReference type="PROSITE" id="PS01087">
    <property type="entry name" value="RADICAL_ACTIVATING"/>
    <property type="match status" value="1"/>
</dbReference>
<feature type="domain" description="Radical SAM core" evidence="11">
    <location>
        <begin position="16"/>
        <end position="274"/>
    </location>
</feature>
<dbReference type="InterPro" id="IPR017900">
    <property type="entry name" value="4Fe4S_Fe_S_CS"/>
</dbReference>
<dbReference type="SFLD" id="SFLDG01066">
    <property type="entry name" value="organic_radical-activating_enz"/>
    <property type="match status" value="1"/>
</dbReference>
<accession>A0A239IRZ4</accession>
<evidence type="ECO:0000259" key="10">
    <source>
        <dbReference type="PROSITE" id="PS51379"/>
    </source>
</evidence>
<dbReference type="Gene3D" id="3.30.70.20">
    <property type="match status" value="1"/>
</dbReference>
<evidence type="ECO:0000256" key="6">
    <source>
        <dbReference type="ARBA" id="ARBA00023002"/>
    </source>
</evidence>
<dbReference type="PROSITE" id="PS00198">
    <property type="entry name" value="4FE4S_FER_1"/>
    <property type="match status" value="1"/>
</dbReference>
<keyword evidence="12" id="KW-0670">Pyruvate</keyword>
<keyword evidence="12" id="KW-0456">Lyase</keyword>
<dbReference type="RefSeq" id="WP_089284724.1">
    <property type="nucleotide sequence ID" value="NZ_FZOJ01000030.1"/>
</dbReference>
<keyword evidence="13" id="KW-1185">Reference proteome</keyword>
<organism evidence="12 13">
    <name type="scientific">Anaerovirgula multivorans</name>
    <dbReference type="NCBI Taxonomy" id="312168"/>
    <lineage>
        <taxon>Bacteria</taxon>
        <taxon>Bacillati</taxon>
        <taxon>Bacillota</taxon>
        <taxon>Clostridia</taxon>
        <taxon>Peptostreptococcales</taxon>
        <taxon>Natronincolaceae</taxon>
        <taxon>Anaerovirgula</taxon>
    </lineage>
</organism>
<feature type="domain" description="4Fe-4S ferredoxin-type" evidence="10">
    <location>
        <begin position="66"/>
        <end position="96"/>
    </location>
</feature>
<dbReference type="GO" id="GO:0016491">
    <property type="term" value="F:oxidoreductase activity"/>
    <property type="evidence" value="ECO:0007669"/>
    <property type="project" value="UniProtKB-KW"/>
</dbReference>
<proteinExistence type="inferred from homology"/>
<dbReference type="Proteomes" id="UP000198304">
    <property type="component" value="Unassembled WGS sequence"/>
</dbReference>
<dbReference type="InterPro" id="IPR017896">
    <property type="entry name" value="4Fe4S_Fe-S-bd"/>
</dbReference>
<evidence type="ECO:0000256" key="8">
    <source>
        <dbReference type="ARBA" id="ARBA00023014"/>
    </source>
</evidence>
<keyword evidence="5" id="KW-0479">Metal-binding</keyword>
<dbReference type="InterPro" id="IPR007197">
    <property type="entry name" value="rSAM"/>
</dbReference>
<evidence type="ECO:0000259" key="11">
    <source>
        <dbReference type="PROSITE" id="PS51918"/>
    </source>
</evidence>
<dbReference type="PANTHER" id="PTHR30352:SF13">
    <property type="entry name" value="GLYCYL-RADICAL ENZYME ACTIVATING ENZYME YJJW-RELATED"/>
    <property type="match status" value="1"/>
</dbReference>
<gene>
    <name evidence="12" type="ORF">SAMN05446037_103029</name>
</gene>
<keyword evidence="7" id="KW-0408">Iron</keyword>
<evidence type="ECO:0000256" key="7">
    <source>
        <dbReference type="ARBA" id="ARBA00023004"/>
    </source>
</evidence>
<protein>
    <submittedName>
        <fullName evidence="12">Pyruvate formate lyase activating enzyme</fullName>
    </submittedName>
</protein>
<dbReference type="InterPro" id="IPR058240">
    <property type="entry name" value="rSAM_sf"/>
</dbReference>
<dbReference type="SFLD" id="SFLDS00029">
    <property type="entry name" value="Radical_SAM"/>
    <property type="match status" value="1"/>
</dbReference>
<dbReference type="InterPro" id="IPR012839">
    <property type="entry name" value="Organic_radical_activase"/>
</dbReference>
<dbReference type="NCBIfam" id="TIGR04041">
    <property type="entry name" value="activase_YjjW"/>
    <property type="match status" value="1"/>
</dbReference>
<evidence type="ECO:0000256" key="1">
    <source>
        <dbReference type="ARBA" id="ARBA00001966"/>
    </source>
</evidence>
<keyword evidence="4" id="KW-0949">S-adenosyl-L-methionine</keyword>
<comment type="cofactor">
    <cofactor evidence="1">
        <name>[4Fe-4S] cluster</name>
        <dbReference type="ChEBI" id="CHEBI:49883"/>
    </cofactor>
</comment>
<dbReference type="Gene3D" id="3.20.20.70">
    <property type="entry name" value="Aldolase class I"/>
    <property type="match status" value="1"/>
</dbReference>
<dbReference type="OrthoDB" id="9782387at2"/>
<dbReference type="SUPFAM" id="SSF54862">
    <property type="entry name" value="4Fe-4S ferredoxins"/>
    <property type="match status" value="1"/>
</dbReference>
<dbReference type="Pfam" id="PF04055">
    <property type="entry name" value="Radical_SAM"/>
    <property type="match status" value="1"/>
</dbReference>
<dbReference type="InterPro" id="IPR023912">
    <property type="entry name" value="YjjW_bact"/>
</dbReference>
<dbReference type="PROSITE" id="PS51379">
    <property type="entry name" value="4FE4S_FER_2"/>
    <property type="match status" value="2"/>
</dbReference>
<evidence type="ECO:0000256" key="9">
    <source>
        <dbReference type="ARBA" id="ARBA00047365"/>
    </source>
</evidence>
<dbReference type="SUPFAM" id="SSF102114">
    <property type="entry name" value="Radical SAM enzymes"/>
    <property type="match status" value="1"/>
</dbReference>
<reference evidence="12 13" key="1">
    <citation type="submission" date="2017-06" db="EMBL/GenBank/DDBJ databases">
        <authorList>
            <person name="Kim H.J."/>
            <person name="Triplett B.A."/>
        </authorList>
    </citation>
    <scope>NUCLEOTIDE SEQUENCE [LARGE SCALE GENOMIC DNA]</scope>
    <source>
        <strain evidence="12 13">SCA</strain>
    </source>
</reference>
<evidence type="ECO:0000256" key="5">
    <source>
        <dbReference type="ARBA" id="ARBA00022723"/>
    </source>
</evidence>
<evidence type="ECO:0000313" key="13">
    <source>
        <dbReference type="Proteomes" id="UP000198304"/>
    </source>
</evidence>
<sequence length="284" mass="32382">MKNKGFINKIIPFSNVDGPGNRLAIFFQGCNINCVYCHNSETINQCIHCMDCVVNCPTGAIKAWEGKIIYDEKRCTECDQCIRTCKHSASPRIKEYSVEELYEIIEGYHPFIRGITVSGGEPTLQADFIIELFKRVKTLGLSCFVDTNGFFDTEQIKELIHVTDKFMIDIKAIDKIEALCGCQMKNNLENLQYLLSLHKVYEVRTVIALDYIDVENTLCKVAHSLKHYPEVLYKLIPLHITGLNAQQKAKIQGKIPSKEYMEALKEKVEKLGVKEVEINSFSTR</sequence>
<evidence type="ECO:0000256" key="4">
    <source>
        <dbReference type="ARBA" id="ARBA00022691"/>
    </source>
</evidence>
<dbReference type="EMBL" id="FZOJ01000030">
    <property type="protein sequence ID" value="SNS96556.1"/>
    <property type="molecule type" value="Genomic_DNA"/>
</dbReference>
<keyword evidence="8" id="KW-0411">Iron-sulfur</keyword>
<dbReference type="GO" id="GO:0016829">
    <property type="term" value="F:lyase activity"/>
    <property type="evidence" value="ECO:0007669"/>
    <property type="project" value="UniProtKB-KW"/>
</dbReference>
<evidence type="ECO:0000256" key="2">
    <source>
        <dbReference type="ARBA" id="ARBA00009777"/>
    </source>
</evidence>
<dbReference type="PROSITE" id="PS51918">
    <property type="entry name" value="RADICAL_SAM"/>
    <property type="match status" value="1"/>
</dbReference>
<evidence type="ECO:0000256" key="3">
    <source>
        <dbReference type="ARBA" id="ARBA00022485"/>
    </source>
</evidence>
<dbReference type="PANTHER" id="PTHR30352">
    <property type="entry name" value="PYRUVATE FORMATE-LYASE-ACTIVATING ENZYME"/>
    <property type="match status" value="1"/>
</dbReference>
<dbReference type="InterPro" id="IPR013785">
    <property type="entry name" value="Aldolase_TIM"/>
</dbReference>
<comment type="similarity">
    <text evidence="2">Belongs to the organic radical-activating enzymes family.</text>
</comment>
<dbReference type="GO" id="GO:0051539">
    <property type="term" value="F:4 iron, 4 sulfur cluster binding"/>
    <property type="evidence" value="ECO:0007669"/>
    <property type="project" value="UniProtKB-KW"/>
</dbReference>
<evidence type="ECO:0000313" key="12">
    <source>
        <dbReference type="EMBL" id="SNS96556.1"/>
    </source>
</evidence>
<dbReference type="CDD" id="cd01335">
    <property type="entry name" value="Radical_SAM"/>
    <property type="match status" value="1"/>
</dbReference>
<name>A0A239IRZ4_9FIRM</name>
<keyword evidence="3" id="KW-0004">4Fe-4S</keyword>
<dbReference type="InterPro" id="IPR001989">
    <property type="entry name" value="Radical_activat_CS"/>
</dbReference>
<dbReference type="InterPro" id="IPR034457">
    <property type="entry name" value="Organic_radical-activating"/>
</dbReference>
<dbReference type="PIRSF" id="PIRSF000371">
    <property type="entry name" value="PFL_act_enz"/>
    <property type="match status" value="1"/>
</dbReference>
<keyword evidence="6" id="KW-0560">Oxidoreductase</keyword>
<feature type="domain" description="4Fe-4S ferredoxin-type" evidence="10">
    <location>
        <begin position="39"/>
        <end position="62"/>
    </location>
</feature>